<reference evidence="1 2" key="1">
    <citation type="submission" date="2018-01" db="EMBL/GenBank/DDBJ databases">
        <authorList>
            <person name="Clerissi C."/>
        </authorList>
    </citation>
    <scope>NUCLEOTIDE SEQUENCE [LARGE SCALE GENOMIC DNA]</scope>
    <source>
        <strain evidence="1">Cupriavidus taiwanensis SWF 66322</strain>
        <plasmid evidence="2">cbm2636_mp</plasmid>
    </source>
</reference>
<geneLocation type="plasmid" evidence="2">
    <name>cbm2636_mp</name>
</geneLocation>
<name>A0A9Q7UZN9_9BURK</name>
<accession>A0A9Q7UZN9</accession>
<evidence type="ECO:0000313" key="1">
    <source>
        <dbReference type="EMBL" id="SPD67597.1"/>
    </source>
</evidence>
<dbReference type="Proteomes" id="UP000254259">
    <property type="component" value="Plasmid CBM2636_mp"/>
</dbReference>
<gene>
    <name evidence="1" type="ORF">CBM2636_MP20447</name>
</gene>
<keyword evidence="1" id="KW-0614">Plasmid</keyword>
<dbReference type="AlphaFoldDB" id="A0A9Q7UZN9"/>
<protein>
    <submittedName>
        <fullName evidence="1">Uncharacterized protein</fullName>
    </submittedName>
</protein>
<sequence>MIQTAPVQLTPLTDDAVVPGIRFETSTDLRLDTGYTRTLARSSIWKPAGRLPQGTVYRPAGTVFTIEGRQVHEAYLVIQDKRLVGFYLPGEQSYSPLSMAVPITTGEIQ</sequence>
<evidence type="ECO:0000313" key="2">
    <source>
        <dbReference type="Proteomes" id="UP000254259"/>
    </source>
</evidence>
<organism evidence="1 2">
    <name type="scientific">Cupriavidus taiwanensis</name>
    <dbReference type="NCBI Taxonomy" id="164546"/>
    <lineage>
        <taxon>Bacteria</taxon>
        <taxon>Pseudomonadati</taxon>
        <taxon>Pseudomonadota</taxon>
        <taxon>Betaproteobacteria</taxon>
        <taxon>Burkholderiales</taxon>
        <taxon>Burkholderiaceae</taxon>
        <taxon>Cupriavidus</taxon>
    </lineage>
</organism>
<proteinExistence type="predicted"/>
<dbReference type="EMBL" id="LT984814">
    <property type="protein sequence ID" value="SPD67597.1"/>
    <property type="molecule type" value="Genomic_DNA"/>
</dbReference>